<protein>
    <recommendedName>
        <fullName evidence="9 10">Catalase-peroxidase</fullName>
        <shortName evidence="9">CP</shortName>
        <ecNumber evidence="9 10">1.11.1.21</ecNumber>
    </recommendedName>
    <alternativeName>
        <fullName evidence="9">Peroxidase/catalase</fullName>
    </alternativeName>
</protein>
<dbReference type="InterPro" id="IPR019794">
    <property type="entry name" value="Peroxidases_AS"/>
</dbReference>
<dbReference type="FunFam" id="1.10.420.10:FF:000004">
    <property type="entry name" value="Catalase-peroxidase"/>
    <property type="match status" value="1"/>
</dbReference>
<dbReference type="GO" id="GO:0046872">
    <property type="term" value="F:metal ion binding"/>
    <property type="evidence" value="ECO:0007669"/>
    <property type="project" value="UniProtKB-KW"/>
</dbReference>
<comment type="similarity">
    <text evidence="9 10">Belongs to the peroxidase family. Peroxidase/catalase subfamily.</text>
</comment>
<dbReference type="SUPFAM" id="SSF48113">
    <property type="entry name" value="Heme-dependent peroxidases"/>
    <property type="match status" value="2"/>
</dbReference>
<evidence type="ECO:0000256" key="4">
    <source>
        <dbReference type="ARBA" id="ARBA00023002"/>
    </source>
</evidence>
<dbReference type="Proteomes" id="UP000183809">
    <property type="component" value="Unassembled WGS sequence"/>
</dbReference>
<accession>A0A1J9RSR5</accession>
<evidence type="ECO:0000256" key="10">
    <source>
        <dbReference type="RuleBase" id="RU003451"/>
    </source>
</evidence>
<evidence type="ECO:0000259" key="12">
    <source>
        <dbReference type="PROSITE" id="PS50873"/>
    </source>
</evidence>
<comment type="catalytic activity">
    <reaction evidence="7 9 10">
        <text>2 H2O2 = O2 + 2 H2O</text>
        <dbReference type="Rhea" id="RHEA:20309"/>
        <dbReference type="ChEBI" id="CHEBI:15377"/>
        <dbReference type="ChEBI" id="CHEBI:15379"/>
        <dbReference type="ChEBI" id="CHEBI:16240"/>
        <dbReference type="EC" id="1.11.1.21"/>
    </reaction>
</comment>
<organism evidence="13 14">
    <name type="scientific">Diplodia corticola</name>
    <dbReference type="NCBI Taxonomy" id="236234"/>
    <lineage>
        <taxon>Eukaryota</taxon>
        <taxon>Fungi</taxon>
        <taxon>Dikarya</taxon>
        <taxon>Ascomycota</taxon>
        <taxon>Pezizomycotina</taxon>
        <taxon>Dothideomycetes</taxon>
        <taxon>Dothideomycetes incertae sedis</taxon>
        <taxon>Botryosphaeriales</taxon>
        <taxon>Botryosphaeriaceae</taxon>
        <taxon>Diplodia</taxon>
    </lineage>
</organism>
<evidence type="ECO:0000313" key="13">
    <source>
        <dbReference type="EMBL" id="OJD31479.1"/>
    </source>
</evidence>
<dbReference type="PROSITE" id="PS00435">
    <property type="entry name" value="PEROXIDASE_1"/>
    <property type="match status" value="1"/>
</dbReference>
<evidence type="ECO:0000256" key="2">
    <source>
        <dbReference type="ARBA" id="ARBA00022617"/>
    </source>
</evidence>
<proteinExistence type="inferred from homology"/>
<dbReference type="PROSITE" id="PS50873">
    <property type="entry name" value="PEROXIDASE_4"/>
    <property type="match status" value="1"/>
</dbReference>
<dbReference type="PRINTS" id="PR00458">
    <property type="entry name" value="PEROXIDASE"/>
</dbReference>
<comment type="caution">
    <text evidence="9">Lacks conserved residue(s) required for the propagation of feature annotation.</text>
</comment>
<dbReference type="InterPro" id="IPR019793">
    <property type="entry name" value="Peroxidases_heam-ligand_BS"/>
</dbReference>
<evidence type="ECO:0000256" key="8">
    <source>
        <dbReference type="ARBA" id="ARBA00051651"/>
    </source>
</evidence>
<dbReference type="PANTHER" id="PTHR30555:SF0">
    <property type="entry name" value="CATALASE-PEROXIDASE"/>
    <property type="match status" value="1"/>
</dbReference>
<evidence type="ECO:0000256" key="7">
    <source>
        <dbReference type="ARBA" id="ARBA00049145"/>
    </source>
</evidence>
<dbReference type="GO" id="GO:0020037">
    <property type="term" value="F:heme binding"/>
    <property type="evidence" value="ECO:0007669"/>
    <property type="project" value="InterPro"/>
</dbReference>
<feature type="domain" description="Plant heme peroxidase family profile" evidence="12">
    <location>
        <begin position="125"/>
        <end position="408"/>
    </location>
</feature>
<dbReference type="GO" id="GO:0004096">
    <property type="term" value="F:catalase activity"/>
    <property type="evidence" value="ECO:0007669"/>
    <property type="project" value="UniProtKB-UniRule"/>
</dbReference>
<reference evidence="13 14" key="1">
    <citation type="submission" date="2016-10" db="EMBL/GenBank/DDBJ databases">
        <title>Proteomics and genomics reveal pathogen-plant mechanisms compatible with a hemibiotrophic lifestyle of Diplodia corticola.</title>
        <authorList>
            <person name="Fernandes I."/>
            <person name="De Jonge R."/>
            <person name="Van De Peer Y."/>
            <person name="Devreese B."/>
            <person name="Alves A."/>
            <person name="Esteves A.C."/>
        </authorList>
    </citation>
    <scope>NUCLEOTIDE SEQUENCE [LARGE SCALE GENOMIC DNA]</scope>
    <source>
        <strain evidence="13 14">CBS 112549</strain>
    </source>
</reference>
<evidence type="ECO:0000256" key="3">
    <source>
        <dbReference type="ARBA" id="ARBA00022723"/>
    </source>
</evidence>
<dbReference type="AlphaFoldDB" id="A0A1J9RSR5"/>
<evidence type="ECO:0000256" key="11">
    <source>
        <dbReference type="SAM" id="MobiDB-lite"/>
    </source>
</evidence>
<dbReference type="Gene3D" id="1.10.520.10">
    <property type="match status" value="2"/>
</dbReference>
<dbReference type="PANTHER" id="PTHR30555">
    <property type="entry name" value="HYDROPEROXIDASE I, BIFUNCTIONAL CATALASE-PEROXIDASE"/>
    <property type="match status" value="1"/>
</dbReference>
<dbReference type="NCBIfam" id="NF011635">
    <property type="entry name" value="PRK15061.1"/>
    <property type="match status" value="1"/>
</dbReference>
<name>A0A1J9RSR5_9PEZI</name>
<keyword evidence="3 9" id="KW-0479">Metal-binding</keyword>
<dbReference type="STRING" id="236234.A0A1J9RSR5"/>
<comment type="cofactor">
    <cofactor evidence="9">
        <name>heme b</name>
        <dbReference type="ChEBI" id="CHEBI:60344"/>
    </cofactor>
    <text evidence="9">Binds 1 heme b (iron(II)-protoporphyrin IX) group per monomer.</text>
</comment>
<evidence type="ECO:0000313" key="14">
    <source>
        <dbReference type="Proteomes" id="UP000183809"/>
    </source>
</evidence>
<gene>
    <name evidence="9" type="primary">katG</name>
    <name evidence="13" type="ORF">BKCO1_4700082</name>
</gene>
<dbReference type="GO" id="GO:0042744">
    <property type="term" value="P:hydrogen peroxide catabolic process"/>
    <property type="evidence" value="ECO:0007669"/>
    <property type="project" value="UniProtKB-KW"/>
</dbReference>
<feature type="active site" description="Proton acceptor" evidence="9">
    <location>
        <position position="92"/>
    </location>
</feature>
<evidence type="ECO:0000256" key="9">
    <source>
        <dbReference type="HAMAP-Rule" id="MF_03108"/>
    </source>
</evidence>
<dbReference type="CDD" id="cd08200">
    <property type="entry name" value="catalase_peroxidase_2"/>
    <property type="match status" value="1"/>
</dbReference>
<keyword evidence="5 9" id="KW-0408">Iron</keyword>
<dbReference type="InterPro" id="IPR010255">
    <property type="entry name" value="Haem_peroxidase_sf"/>
</dbReference>
<dbReference type="HAMAP" id="MF_01961">
    <property type="entry name" value="Catal_peroxid"/>
    <property type="match status" value="1"/>
</dbReference>
<dbReference type="Pfam" id="PF00141">
    <property type="entry name" value="peroxidase"/>
    <property type="match status" value="2"/>
</dbReference>
<evidence type="ECO:0000256" key="6">
    <source>
        <dbReference type="ARBA" id="ARBA00023324"/>
    </source>
</evidence>
<evidence type="ECO:0000256" key="1">
    <source>
        <dbReference type="ARBA" id="ARBA00022559"/>
    </source>
</evidence>
<keyword evidence="4 9" id="KW-0560">Oxidoreductase</keyword>
<dbReference type="InterPro" id="IPR002016">
    <property type="entry name" value="Haem_peroxidase"/>
</dbReference>
<dbReference type="PRINTS" id="PR00460">
    <property type="entry name" value="BPEROXIDASE"/>
</dbReference>
<dbReference type="FunFam" id="1.10.520.10:FF:000002">
    <property type="entry name" value="Catalase-peroxidase"/>
    <property type="match status" value="1"/>
</dbReference>
<dbReference type="InterPro" id="IPR000763">
    <property type="entry name" value="Catalase_peroxidase"/>
</dbReference>
<dbReference type="EMBL" id="MNUE01000047">
    <property type="protein sequence ID" value="OJD31479.1"/>
    <property type="molecule type" value="Genomic_DNA"/>
</dbReference>
<dbReference type="EC" id="1.11.1.21" evidence="9 10"/>
<keyword evidence="1 9" id="KW-0575">Peroxidase</keyword>
<dbReference type="GO" id="GO:0005829">
    <property type="term" value="C:cytosol"/>
    <property type="evidence" value="ECO:0007669"/>
    <property type="project" value="TreeGrafter"/>
</dbReference>
<comment type="caution">
    <text evidence="13">The sequence shown here is derived from an EMBL/GenBank/DDBJ whole genome shotgun (WGS) entry which is preliminary data.</text>
</comment>
<comment type="catalytic activity">
    <reaction evidence="8 9 10">
        <text>H2O2 + AH2 = A + 2 H2O</text>
        <dbReference type="Rhea" id="RHEA:30275"/>
        <dbReference type="ChEBI" id="CHEBI:13193"/>
        <dbReference type="ChEBI" id="CHEBI:15377"/>
        <dbReference type="ChEBI" id="CHEBI:16240"/>
        <dbReference type="ChEBI" id="CHEBI:17499"/>
        <dbReference type="EC" id="1.11.1.21"/>
    </reaction>
</comment>
<comment type="PTM">
    <text evidence="9">Formation of the three residue Trp-Tyr-Met cross-link is important for the catalase, but not the peroxidase activity of the enzyme.</text>
</comment>
<evidence type="ECO:0000256" key="5">
    <source>
        <dbReference type="ARBA" id="ARBA00023004"/>
    </source>
</evidence>
<dbReference type="NCBIfam" id="TIGR00198">
    <property type="entry name" value="cat_per_HPI"/>
    <property type="match status" value="1"/>
</dbReference>
<sequence length="748" mass="83045">MGSIEGCPAHATAGGGTRPRDFWPHTVKLNILRQNQPATNPLGEKFDYRKAFEKLDYAALKDDLKKLMRDSQDWWPADFGHYGGFFIRMSWHAAGTYRVFDGRGGGGEGQQRFAPLNSWPDNGNLDKARRLLWPIKQKHGSSISWADLLLLAGNVAMEDMGFKTFGFGAGRPDTWESDESVYWGSEKDLFPAGNKDRYEGNTDINNRKLEEPLGATHHGLIYVNPVGPDFNPDPVAAAKDIRTTFGRMAMNDEETVALIAGGHAFGKTHGASSDGDNLGPGPEGAPIHRQGLGWHSKFQDGKASNSITSGLEVTWTTTPTKWSNGYLTSLFKHEWEVTKGPGGAWQWIAKDGDTIIPHAFDKNKKLKPTMLTTDLSLRFDPEYEKISRRFLEHQDQLEDAFARAWYKLLHRDMGPKSRYLGPEVAKEDLIWQDPVPPVDHPLVSEGEVASLKKEILATGLDVSTLAFTAWSSASSFRNSDKRGGANGARIRLEPMRSWEVNNPSQTATVLQKLEDVQNKFNSSASGGKKISLADLIVLAGAAAVEKAAKDAGVGVTVPFTPGRTDASQEQTEDSLKHLEPKIDGFRNYGRSSKRVRAEQWLVDRANLLTLTPPELTVLVGGLRALNANYDKSDKGVLTKTPGKLTNDFFVNLLDMGTEWQPVDGDEEEVFEAIDRKTGERRWTATRADLIFGSHAELRAISEEYASAGVQEKFVKDFVRAWDKVMMLDRFDVNVDEIRKGRESSVPRL</sequence>
<keyword evidence="14" id="KW-1185">Reference proteome</keyword>
<feature type="region of interest" description="Disordered" evidence="11">
    <location>
        <begin position="1"/>
        <end position="21"/>
    </location>
</feature>
<dbReference type="PROSITE" id="PS00436">
    <property type="entry name" value="PEROXIDASE_2"/>
    <property type="match status" value="1"/>
</dbReference>
<feature type="cross-link" description="Tryptophyl-tyrosyl-methioninium (Tyr-Met) (with Trp-91)" evidence="9">
    <location>
        <begin position="222"/>
        <end position="248"/>
    </location>
</feature>
<keyword evidence="6 9" id="KW-0376">Hydrogen peroxide</keyword>
<dbReference type="GO" id="GO:0070301">
    <property type="term" value="P:cellular response to hydrogen peroxide"/>
    <property type="evidence" value="ECO:0007669"/>
    <property type="project" value="TreeGrafter"/>
</dbReference>
<feature type="site" description="Transition state stabilizer" evidence="9">
    <location>
        <position position="88"/>
    </location>
</feature>
<feature type="binding site" description="axial binding residue" evidence="9">
    <location>
        <position position="263"/>
    </location>
    <ligand>
        <name>heme</name>
        <dbReference type="ChEBI" id="CHEBI:30413"/>
    </ligand>
    <ligandPart>
        <name>Fe</name>
        <dbReference type="ChEBI" id="CHEBI:18248"/>
    </ligandPart>
</feature>
<dbReference type="OrthoDB" id="407695at2759"/>
<keyword evidence="2 9" id="KW-0349">Heme</keyword>
<dbReference type="Gene3D" id="1.10.420.10">
    <property type="entry name" value="Peroxidase, domain 2"/>
    <property type="match status" value="2"/>
</dbReference>